<reference evidence="2" key="1">
    <citation type="journal article" date="2021" name="PeerJ">
        <title>Extensive microbial diversity within the chicken gut microbiome revealed by metagenomics and culture.</title>
        <authorList>
            <person name="Gilroy R."/>
            <person name="Ravi A."/>
            <person name="Getino M."/>
            <person name="Pursley I."/>
            <person name="Horton D.L."/>
            <person name="Alikhan N.F."/>
            <person name="Baker D."/>
            <person name="Gharbi K."/>
            <person name="Hall N."/>
            <person name="Watson M."/>
            <person name="Adriaenssens E.M."/>
            <person name="Foster-Nyarko E."/>
            <person name="Jarju S."/>
            <person name="Secka A."/>
            <person name="Antonio M."/>
            <person name="Oren A."/>
            <person name="Chaudhuri R.R."/>
            <person name="La Ragione R."/>
            <person name="Hildebrand F."/>
            <person name="Pallen M.J."/>
        </authorList>
    </citation>
    <scope>NUCLEOTIDE SEQUENCE</scope>
    <source>
        <strain evidence="2">ChiHjej9B8-13557</strain>
    </source>
</reference>
<evidence type="ECO:0000313" key="3">
    <source>
        <dbReference type="Proteomes" id="UP000824211"/>
    </source>
</evidence>
<feature type="region of interest" description="Disordered" evidence="1">
    <location>
        <begin position="29"/>
        <end position="59"/>
    </location>
</feature>
<feature type="compositionally biased region" description="Low complexity" evidence="1">
    <location>
        <begin position="34"/>
        <end position="58"/>
    </location>
</feature>
<evidence type="ECO:0000313" key="2">
    <source>
        <dbReference type="EMBL" id="HJB58140.1"/>
    </source>
</evidence>
<comment type="caution">
    <text evidence="2">The sequence shown here is derived from an EMBL/GenBank/DDBJ whole genome shotgun (WGS) entry which is preliminary data.</text>
</comment>
<sequence>MRKLWYCLFYGLCAFTIAFSLYWMASAPPARSGPSVQRAPSASSQPSARAGAPAPGVPESAGGGYYLCDEGGRLAVYRCTDDGTPRERLALTDIYVNLLPEADAVRYKSGYYVWTRQELDTLLEDLGA</sequence>
<protein>
    <recommendedName>
        <fullName evidence="4">Bypass of forespore C C-terminal domain-containing protein</fullName>
    </recommendedName>
</protein>
<name>A0A9D2S7B1_9FIRM</name>
<evidence type="ECO:0008006" key="4">
    <source>
        <dbReference type="Google" id="ProtNLM"/>
    </source>
</evidence>
<dbReference type="Proteomes" id="UP000824211">
    <property type="component" value="Unassembled WGS sequence"/>
</dbReference>
<accession>A0A9D2S7B1</accession>
<proteinExistence type="predicted"/>
<dbReference type="EMBL" id="DWXX01000009">
    <property type="protein sequence ID" value="HJB58140.1"/>
    <property type="molecule type" value="Genomic_DNA"/>
</dbReference>
<reference evidence="2" key="2">
    <citation type="submission" date="2021-04" db="EMBL/GenBank/DDBJ databases">
        <authorList>
            <person name="Gilroy R."/>
        </authorList>
    </citation>
    <scope>NUCLEOTIDE SEQUENCE</scope>
    <source>
        <strain evidence="2">ChiHjej9B8-13557</strain>
    </source>
</reference>
<dbReference type="AlphaFoldDB" id="A0A9D2S7B1"/>
<gene>
    <name evidence="2" type="ORF">H9771_00530</name>
</gene>
<organism evidence="2 3">
    <name type="scientific">Candidatus Faecalibacterium faecipullorum</name>
    <dbReference type="NCBI Taxonomy" id="2838578"/>
    <lineage>
        <taxon>Bacteria</taxon>
        <taxon>Bacillati</taxon>
        <taxon>Bacillota</taxon>
        <taxon>Clostridia</taxon>
        <taxon>Eubacteriales</taxon>
        <taxon>Oscillospiraceae</taxon>
        <taxon>Faecalibacterium</taxon>
    </lineage>
</organism>
<evidence type="ECO:0000256" key="1">
    <source>
        <dbReference type="SAM" id="MobiDB-lite"/>
    </source>
</evidence>